<evidence type="ECO:0000256" key="10">
    <source>
        <dbReference type="HAMAP-Rule" id="MF_00042"/>
    </source>
</evidence>
<feature type="binding site" evidence="10">
    <location>
        <position position="87"/>
    </location>
    <ligand>
        <name>Mg(2+)</name>
        <dbReference type="ChEBI" id="CHEBI:18420"/>
        <label>2</label>
    </ligand>
</feature>
<dbReference type="InterPro" id="IPR036397">
    <property type="entry name" value="RNaseH_sf"/>
</dbReference>
<dbReference type="SUPFAM" id="SSF53098">
    <property type="entry name" value="Ribonuclease H-like"/>
    <property type="match status" value="1"/>
</dbReference>
<evidence type="ECO:0000256" key="8">
    <source>
        <dbReference type="ARBA" id="ARBA00022801"/>
    </source>
</evidence>
<dbReference type="GO" id="GO:0043137">
    <property type="term" value="P:DNA replication, removal of RNA primer"/>
    <property type="evidence" value="ECO:0007669"/>
    <property type="project" value="TreeGrafter"/>
</dbReference>
<dbReference type="PANTHER" id="PTHR10642">
    <property type="entry name" value="RIBONUCLEASE H1"/>
    <property type="match status" value="1"/>
</dbReference>
<dbReference type="Pfam" id="PF01693">
    <property type="entry name" value="Cauli_VI"/>
    <property type="match status" value="1"/>
</dbReference>
<evidence type="ECO:0000256" key="4">
    <source>
        <dbReference type="ARBA" id="ARBA00012180"/>
    </source>
</evidence>
<dbReference type="AlphaFoldDB" id="A0A1H0TVI9"/>
<dbReference type="FunFam" id="3.40.970.10:FF:000001">
    <property type="entry name" value="Ribonuclease H1"/>
    <property type="match status" value="1"/>
</dbReference>
<dbReference type="GO" id="GO:0005737">
    <property type="term" value="C:cytoplasm"/>
    <property type="evidence" value="ECO:0007669"/>
    <property type="project" value="UniProtKB-SubCell"/>
</dbReference>
<dbReference type="InterPro" id="IPR009027">
    <property type="entry name" value="Ribosomal_bL9/RNase_H1_N"/>
</dbReference>
<comment type="catalytic activity">
    <reaction evidence="1 10">
        <text>Endonucleolytic cleavage to 5'-phosphomonoester.</text>
        <dbReference type="EC" id="3.1.26.4"/>
    </reaction>
</comment>
<comment type="similarity">
    <text evidence="2 10">Belongs to the RNase H family.</text>
</comment>
<evidence type="ECO:0000256" key="3">
    <source>
        <dbReference type="ARBA" id="ARBA00011245"/>
    </source>
</evidence>
<feature type="binding site" evidence="10">
    <location>
        <position position="128"/>
    </location>
    <ligand>
        <name>Mg(2+)</name>
        <dbReference type="ChEBI" id="CHEBI:18420"/>
        <label>1</label>
    </ligand>
</feature>
<keyword evidence="7 10" id="KW-0255">Endonuclease</keyword>
<dbReference type="GO" id="GO:0004523">
    <property type="term" value="F:RNA-DNA hybrid ribonuclease activity"/>
    <property type="evidence" value="ECO:0007669"/>
    <property type="project" value="UniProtKB-UniRule"/>
</dbReference>
<dbReference type="Pfam" id="PF00075">
    <property type="entry name" value="RNase_H"/>
    <property type="match status" value="1"/>
</dbReference>
<organism evidence="12 13">
    <name type="scientific">Selenomonas ruminantium</name>
    <dbReference type="NCBI Taxonomy" id="971"/>
    <lineage>
        <taxon>Bacteria</taxon>
        <taxon>Bacillati</taxon>
        <taxon>Bacillota</taxon>
        <taxon>Negativicutes</taxon>
        <taxon>Selenomonadales</taxon>
        <taxon>Selenomonadaceae</taxon>
        <taxon>Selenomonas</taxon>
    </lineage>
</organism>
<dbReference type="Gene3D" id="3.30.420.10">
    <property type="entry name" value="Ribonuclease H-like superfamily/Ribonuclease H"/>
    <property type="match status" value="1"/>
</dbReference>
<proteinExistence type="inferred from homology"/>
<dbReference type="PANTHER" id="PTHR10642:SF26">
    <property type="entry name" value="RIBONUCLEASE H1"/>
    <property type="match status" value="1"/>
</dbReference>
<dbReference type="EC" id="3.1.26.4" evidence="4 10"/>
<name>A0A1H0TVI9_SELRU</name>
<keyword evidence="6 10" id="KW-0479">Metal-binding</keyword>
<evidence type="ECO:0000256" key="1">
    <source>
        <dbReference type="ARBA" id="ARBA00000077"/>
    </source>
</evidence>
<keyword evidence="9 10" id="KW-0460">Magnesium</keyword>
<comment type="function">
    <text evidence="10">Endonuclease that specifically degrades the RNA of RNA-DNA hybrids.</text>
</comment>
<dbReference type="SUPFAM" id="SSF55658">
    <property type="entry name" value="L9 N-domain-like"/>
    <property type="match status" value="1"/>
</dbReference>
<evidence type="ECO:0000256" key="2">
    <source>
        <dbReference type="ARBA" id="ARBA00005300"/>
    </source>
</evidence>
<dbReference type="GO" id="GO:0000287">
    <property type="term" value="F:magnesium ion binding"/>
    <property type="evidence" value="ECO:0007669"/>
    <property type="project" value="UniProtKB-UniRule"/>
</dbReference>
<sequence length="226" mass="24888">MAAKKVYAVRNGRQTGIFTSWAECKAQVDGFPGARYKGFTDPNEANKWLNLDYVPPYGGGAPQAKAAPQPEVAAQFDDAPDYIIYTDGSCLRNPDGPGGWAAVIADQIEGKLTELHAGEASTTNNRMELTAALKALTFARPGSVIDLYTDSQYLKNAFTKNWLAGWKRKGWVTAAGTPVKNQDLWQQLDAAFARQKVRFHWVKGHVGVAQNERCDELAKSEAMRFM</sequence>
<feature type="binding site" evidence="10">
    <location>
        <position position="87"/>
    </location>
    <ligand>
        <name>Mg(2+)</name>
        <dbReference type="ChEBI" id="CHEBI:18420"/>
        <label>1</label>
    </ligand>
</feature>
<dbReference type="Gene3D" id="3.40.970.10">
    <property type="entry name" value="Ribonuclease H1, N-terminal domain"/>
    <property type="match status" value="1"/>
</dbReference>
<feature type="domain" description="RNase H type-1" evidence="11">
    <location>
        <begin position="78"/>
        <end position="223"/>
    </location>
</feature>
<evidence type="ECO:0000256" key="6">
    <source>
        <dbReference type="ARBA" id="ARBA00022723"/>
    </source>
</evidence>
<dbReference type="RefSeq" id="WP_074572977.1">
    <property type="nucleotide sequence ID" value="NZ_FNJQ01000026.1"/>
</dbReference>
<dbReference type="InterPro" id="IPR050092">
    <property type="entry name" value="RNase_H"/>
</dbReference>
<keyword evidence="5 10" id="KW-0540">Nuclease</keyword>
<comment type="subcellular location">
    <subcellularLocation>
        <location evidence="10">Cytoplasm</location>
    </subcellularLocation>
</comment>
<evidence type="ECO:0000313" key="13">
    <source>
        <dbReference type="Proteomes" id="UP000182412"/>
    </source>
</evidence>
<keyword evidence="8 10" id="KW-0378">Hydrolase</keyword>
<comment type="cofactor">
    <cofactor evidence="10">
        <name>Mg(2+)</name>
        <dbReference type="ChEBI" id="CHEBI:18420"/>
    </cofactor>
    <text evidence="10">Binds 1 Mg(2+) ion per subunit. May bind a second metal ion at a regulatory site, or after substrate binding.</text>
</comment>
<protein>
    <recommendedName>
        <fullName evidence="4 10">Ribonuclease H</fullName>
        <shortName evidence="10">RNase H</shortName>
        <ecNumber evidence="4 10">3.1.26.4</ecNumber>
    </recommendedName>
</protein>
<keyword evidence="10" id="KW-0963">Cytoplasm</keyword>
<dbReference type="InterPro" id="IPR011320">
    <property type="entry name" value="RNase_H1_N"/>
</dbReference>
<dbReference type="PROSITE" id="PS50879">
    <property type="entry name" value="RNASE_H_1"/>
    <property type="match status" value="1"/>
</dbReference>
<dbReference type="PIRSF" id="PIRSF036852">
    <property type="entry name" value="Ribonuclease_H1_euk"/>
    <property type="match status" value="1"/>
</dbReference>
<feature type="binding site" evidence="10">
    <location>
        <position position="150"/>
    </location>
    <ligand>
        <name>Mg(2+)</name>
        <dbReference type="ChEBI" id="CHEBI:18420"/>
        <label>1</label>
    </ligand>
</feature>
<dbReference type="HAMAP" id="MF_00042">
    <property type="entry name" value="RNase_H"/>
    <property type="match status" value="1"/>
</dbReference>
<evidence type="ECO:0000256" key="7">
    <source>
        <dbReference type="ARBA" id="ARBA00022759"/>
    </source>
</evidence>
<dbReference type="OrthoDB" id="9811552at2"/>
<reference evidence="12 13" key="1">
    <citation type="submission" date="2016-10" db="EMBL/GenBank/DDBJ databases">
        <authorList>
            <person name="de Groot N.N."/>
        </authorList>
    </citation>
    <scope>NUCLEOTIDE SEQUENCE [LARGE SCALE GENOMIC DNA]</scope>
    <source>
        <strain evidence="12 13">S137</strain>
    </source>
</reference>
<dbReference type="InterPro" id="IPR022892">
    <property type="entry name" value="RNaseHI"/>
</dbReference>
<evidence type="ECO:0000313" key="12">
    <source>
        <dbReference type="EMBL" id="SDP57954.1"/>
    </source>
</evidence>
<dbReference type="InterPro" id="IPR002156">
    <property type="entry name" value="RNaseH_domain"/>
</dbReference>
<comment type="subunit">
    <text evidence="3 10">Monomer.</text>
</comment>
<accession>A0A1H0TVI9</accession>
<evidence type="ECO:0000259" key="11">
    <source>
        <dbReference type="PROSITE" id="PS50879"/>
    </source>
</evidence>
<dbReference type="CDD" id="cd09278">
    <property type="entry name" value="RNase_HI_prokaryote_like"/>
    <property type="match status" value="1"/>
</dbReference>
<feature type="binding site" evidence="10">
    <location>
        <position position="215"/>
    </location>
    <ligand>
        <name>Mg(2+)</name>
        <dbReference type="ChEBI" id="CHEBI:18420"/>
        <label>2</label>
    </ligand>
</feature>
<dbReference type="EMBL" id="FNJQ01000026">
    <property type="protein sequence ID" value="SDP57954.1"/>
    <property type="molecule type" value="Genomic_DNA"/>
</dbReference>
<dbReference type="NCBIfam" id="NF001236">
    <property type="entry name" value="PRK00203.1"/>
    <property type="match status" value="1"/>
</dbReference>
<dbReference type="InterPro" id="IPR017067">
    <property type="entry name" value="RNase_H1_euk"/>
</dbReference>
<gene>
    <name evidence="10" type="primary">rnhA</name>
    <name evidence="12" type="ORF">SAMN05216366_12643</name>
</gene>
<dbReference type="GO" id="GO:0003676">
    <property type="term" value="F:nucleic acid binding"/>
    <property type="evidence" value="ECO:0007669"/>
    <property type="project" value="InterPro"/>
</dbReference>
<evidence type="ECO:0000256" key="5">
    <source>
        <dbReference type="ARBA" id="ARBA00022722"/>
    </source>
</evidence>
<dbReference type="InterPro" id="IPR012337">
    <property type="entry name" value="RNaseH-like_sf"/>
</dbReference>
<dbReference type="Proteomes" id="UP000182412">
    <property type="component" value="Unassembled WGS sequence"/>
</dbReference>
<dbReference type="InterPro" id="IPR037056">
    <property type="entry name" value="RNase_H1_N_sf"/>
</dbReference>
<evidence type="ECO:0000256" key="9">
    <source>
        <dbReference type="ARBA" id="ARBA00022842"/>
    </source>
</evidence>